<keyword evidence="2" id="KW-1185">Reference proteome</keyword>
<comment type="caution">
    <text evidence="1">The sequence shown here is derived from an EMBL/GenBank/DDBJ whole genome shotgun (WGS) entry which is preliminary data.</text>
</comment>
<proteinExistence type="predicted"/>
<evidence type="ECO:0000313" key="2">
    <source>
        <dbReference type="Proteomes" id="UP001239111"/>
    </source>
</evidence>
<dbReference type="Proteomes" id="UP001239111">
    <property type="component" value="Chromosome 4"/>
</dbReference>
<protein>
    <submittedName>
        <fullName evidence="1">Uncharacterized protein</fullName>
    </submittedName>
</protein>
<accession>A0ACC2N0E9</accession>
<name>A0ACC2N0E9_9HYME</name>
<dbReference type="EMBL" id="CM056744">
    <property type="protein sequence ID" value="KAJ8664584.1"/>
    <property type="molecule type" value="Genomic_DNA"/>
</dbReference>
<organism evidence="1 2">
    <name type="scientific">Eretmocerus hayati</name>
    <dbReference type="NCBI Taxonomy" id="131215"/>
    <lineage>
        <taxon>Eukaryota</taxon>
        <taxon>Metazoa</taxon>
        <taxon>Ecdysozoa</taxon>
        <taxon>Arthropoda</taxon>
        <taxon>Hexapoda</taxon>
        <taxon>Insecta</taxon>
        <taxon>Pterygota</taxon>
        <taxon>Neoptera</taxon>
        <taxon>Endopterygota</taxon>
        <taxon>Hymenoptera</taxon>
        <taxon>Apocrita</taxon>
        <taxon>Proctotrupomorpha</taxon>
        <taxon>Chalcidoidea</taxon>
        <taxon>Aphelinidae</taxon>
        <taxon>Aphelininae</taxon>
        <taxon>Eretmocerus</taxon>
    </lineage>
</organism>
<evidence type="ECO:0000313" key="1">
    <source>
        <dbReference type="EMBL" id="KAJ8664584.1"/>
    </source>
</evidence>
<gene>
    <name evidence="1" type="ORF">QAD02_006246</name>
</gene>
<sequence>MAFNYRGLLVPVFTPFNSDKDRSLNLSVIDEYAKYLSSKKITGILVNGSTGEGTLLSIEERKSVAEAWANAVKKTKQHLMIQVGGTSLNCVQELAAHAESLGADSILCLPELYFKPSNADELIDYLKLVGEAAPKTPLLYYDFPRATGVNVDLRKMFNSIGDKVPTFVGVKTDIERGIQARQARKDFRIFLAGDMMMIAGCVAAFDSFVMTCLNFIPEAASELLEFEKGRSNLTKARESQDFINTVVSNVTAYGKITVHLVFPSLSF</sequence>
<reference evidence="1" key="1">
    <citation type="submission" date="2023-04" db="EMBL/GenBank/DDBJ databases">
        <title>A chromosome-level genome assembly of the parasitoid wasp Eretmocerus hayati.</title>
        <authorList>
            <person name="Zhong Y."/>
            <person name="Liu S."/>
            <person name="Liu Y."/>
        </authorList>
    </citation>
    <scope>NUCLEOTIDE SEQUENCE</scope>
    <source>
        <strain evidence="1">ZJU_SS_LIU_2023</strain>
    </source>
</reference>